<dbReference type="AlphaFoldDB" id="L2GRF4"/>
<comment type="similarity">
    <text evidence="1">Belongs to the heat shock protein 70 family.</text>
</comment>
<dbReference type="VEuPathDB" id="MicrosporidiaDB:VICG_00227"/>
<keyword evidence="2" id="KW-0547">Nucleotide-binding</keyword>
<dbReference type="Proteomes" id="UP000011082">
    <property type="component" value="Unassembled WGS sequence"/>
</dbReference>
<reference evidence="5" key="1">
    <citation type="submission" date="2011-05" db="EMBL/GenBank/DDBJ databases">
        <title>The genome sequence of Vittaforma corneae strain ATCC 50505.</title>
        <authorList>
            <consortium name="The Broad Institute Genome Sequencing Platform"/>
            <person name="Cuomo C."/>
            <person name="Didier E."/>
            <person name="Bowers L."/>
            <person name="Young S.K."/>
            <person name="Zeng Q."/>
            <person name="Gargeya S."/>
            <person name="Fitzgerald M."/>
            <person name="Haas B."/>
            <person name="Abouelleil A."/>
            <person name="Alvarado L."/>
            <person name="Arachchi H.M."/>
            <person name="Berlin A."/>
            <person name="Chapman S.B."/>
            <person name="Gearin G."/>
            <person name="Goldberg J."/>
            <person name="Griggs A."/>
            <person name="Gujja S."/>
            <person name="Hansen M."/>
            <person name="Heiman D."/>
            <person name="Howarth C."/>
            <person name="Larimer J."/>
            <person name="Lui A."/>
            <person name="MacDonald P.J.P."/>
            <person name="McCowen C."/>
            <person name="Montmayeur A."/>
            <person name="Murphy C."/>
            <person name="Neiman D."/>
            <person name="Pearson M."/>
            <person name="Priest M."/>
            <person name="Roberts A."/>
            <person name="Saif S."/>
            <person name="Shea T."/>
            <person name="Sisk P."/>
            <person name="Stolte C."/>
            <person name="Sykes S."/>
            <person name="Wortman J."/>
            <person name="Nusbaum C."/>
            <person name="Birren B."/>
        </authorList>
    </citation>
    <scope>NUCLEOTIDE SEQUENCE [LARGE SCALE GENOMIC DNA]</scope>
    <source>
        <strain evidence="5">ATCC 50505</strain>
    </source>
</reference>
<dbReference type="Pfam" id="PF00012">
    <property type="entry name" value="HSP70"/>
    <property type="match status" value="1"/>
</dbReference>
<dbReference type="OrthoDB" id="2401965at2759"/>
<dbReference type="PRINTS" id="PR00301">
    <property type="entry name" value="HEATSHOCK70"/>
</dbReference>
<name>L2GRF4_VITCO</name>
<protein>
    <recommendedName>
        <fullName evidence="6">Chaperone DnaK</fullName>
    </recommendedName>
</protein>
<proteinExistence type="inferred from homology"/>
<dbReference type="PROSITE" id="PS01036">
    <property type="entry name" value="HSP70_3"/>
    <property type="match status" value="1"/>
</dbReference>
<evidence type="ECO:0000256" key="3">
    <source>
        <dbReference type="ARBA" id="ARBA00022840"/>
    </source>
</evidence>
<dbReference type="HOGENOM" id="CLU_005965_2_2_1"/>
<evidence type="ECO:0000313" key="4">
    <source>
        <dbReference type="EMBL" id="ELA42912.1"/>
    </source>
</evidence>
<accession>L2GRF4</accession>
<evidence type="ECO:0000256" key="2">
    <source>
        <dbReference type="ARBA" id="ARBA00022741"/>
    </source>
</evidence>
<dbReference type="InterPro" id="IPR043129">
    <property type="entry name" value="ATPase_NBD"/>
</dbReference>
<gene>
    <name evidence="4" type="ORF">VICG_00227</name>
</gene>
<dbReference type="EMBL" id="JH370130">
    <property type="protein sequence ID" value="ELA42912.1"/>
    <property type="molecule type" value="Genomic_DNA"/>
</dbReference>
<dbReference type="InterPro" id="IPR018181">
    <property type="entry name" value="Heat_shock_70_CS"/>
</dbReference>
<evidence type="ECO:0000313" key="5">
    <source>
        <dbReference type="Proteomes" id="UP000011082"/>
    </source>
</evidence>
<dbReference type="PANTHER" id="PTHR19375">
    <property type="entry name" value="HEAT SHOCK PROTEIN 70KDA"/>
    <property type="match status" value="1"/>
</dbReference>
<dbReference type="RefSeq" id="XP_007603680.1">
    <property type="nucleotide sequence ID" value="XM_007603618.1"/>
</dbReference>
<dbReference type="InterPro" id="IPR029047">
    <property type="entry name" value="HSP70_peptide-bd_sf"/>
</dbReference>
<keyword evidence="5" id="KW-1185">Reference proteome</keyword>
<keyword evidence="3" id="KW-0067">ATP-binding</keyword>
<dbReference type="SUPFAM" id="SSF53067">
    <property type="entry name" value="Actin-like ATPase domain"/>
    <property type="match status" value="1"/>
</dbReference>
<dbReference type="InterPro" id="IPR013126">
    <property type="entry name" value="Hsp_70_fam"/>
</dbReference>
<organism evidence="4 5">
    <name type="scientific">Vittaforma corneae (strain ATCC 50505)</name>
    <name type="common">Microsporidian parasite</name>
    <name type="synonym">Nosema corneum</name>
    <dbReference type="NCBI Taxonomy" id="993615"/>
    <lineage>
        <taxon>Eukaryota</taxon>
        <taxon>Fungi</taxon>
        <taxon>Fungi incertae sedis</taxon>
        <taxon>Microsporidia</taxon>
        <taxon>Nosematidae</taxon>
        <taxon>Vittaforma</taxon>
    </lineage>
</organism>
<dbReference type="GeneID" id="19880945"/>
<dbReference type="STRING" id="993615.L2GRF4"/>
<sequence>MRDAGLEKKDIKHVILVGGMTKMPYIRKLVKEIFGTDPITDVDPDEAVAQGAAIQAGILCGSVDGMLLLDVTPLSLGIETLGGVFSKIINRNTTIPFKQTETFSTSEDNQTEVDIRIYQGERPLVSGNMFLGSIKLKNIPKASRGKPKIDVTFEADSNGIIKVSAEDSISKKRQEIEITPSSGLTEEEVLRMIKEAGDQREKDRKAAEAIDFRNEHQKHLEYLLGSSIKLPEDVAKMAHDLKSLISEEVFDVKLAKSQLKQIEKRMTL</sequence>
<dbReference type="Gene3D" id="2.60.34.10">
    <property type="entry name" value="Substrate Binding Domain Of DNAk, Chain A, domain 1"/>
    <property type="match status" value="1"/>
</dbReference>
<dbReference type="Gene3D" id="3.30.420.40">
    <property type="match status" value="2"/>
</dbReference>
<dbReference type="SUPFAM" id="SSF100920">
    <property type="entry name" value="Heat shock protein 70kD (HSP70), peptide-binding domain"/>
    <property type="match status" value="1"/>
</dbReference>
<dbReference type="InParanoid" id="L2GRF4"/>
<dbReference type="FunFam" id="2.60.34.10:FF:000023">
    <property type="entry name" value="70 kDa heat shock cognate protein"/>
    <property type="match status" value="1"/>
</dbReference>
<dbReference type="GO" id="GO:0005524">
    <property type="term" value="F:ATP binding"/>
    <property type="evidence" value="ECO:0007669"/>
    <property type="project" value="UniProtKB-KW"/>
</dbReference>
<dbReference type="GO" id="GO:0140662">
    <property type="term" value="F:ATP-dependent protein folding chaperone"/>
    <property type="evidence" value="ECO:0007669"/>
    <property type="project" value="InterPro"/>
</dbReference>
<evidence type="ECO:0000256" key="1">
    <source>
        <dbReference type="ARBA" id="ARBA00007381"/>
    </source>
</evidence>
<evidence type="ECO:0008006" key="6">
    <source>
        <dbReference type="Google" id="ProtNLM"/>
    </source>
</evidence>